<dbReference type="Gene3D" id="1.10.3810.10">
    <property type="entry name" value="Biosynthetic peptidoglycan transglycosylase-like"/>
    <property type="match status" value="1"/>
</dbReference>
<comment type="subcellular location">
    <subcellularLocation>
        <location evidence="1">Cell membrane</location>
    </subcellularLocation>
</comment>
<keyword evidence="14" id="KW-0961">Cell wall biogenesis/degradation</keyword>
<evidence type="ECO:0000256" key="18">
    <source>
        <dbReference type="SAM" id="Phobius"/>
    </source>
</evidence>
<dbReference type="InterPro" id="IPR001264">
    <property type="entry name" value="Glyco_trans_51"/>
</dbReference>
<dbReference type="SUPFAM" id="SSF53955">
    <property type="entry name" value="Lysozyme-like"/>
    <property type="match status" value="1"/>
</dbReference>
<sequence>MFLLILLIKIGRLVLFPFEKGLPFIFAKISRIKPNISPALHSLKSGLLLEFGRFLGRLSKIKSKLVLPKIKHVKKPMQVPIFRTSPKFRMQKTFLLISWLFVEIRIIGGRVFKFYLIYVLGFISALVIVMAPYVVWQWWKELPNPELLIVAASQKPTRILDRKGVLLYEIFVDKKFEPVKLDQVPEHVIKATLAVEDEDFYNHPGISVKGMIRAAFKIITKESFQGGSTVTQQLIKNALLSTDRTLERKLKEVALALLVETKYSKDEILEMYLNNIPYGGTSWGIQAASHRYYGKDVWELSLAEAAMLAGLPTAPSAYSPITEPDIAKIRQQHVLDRMVEVGYLTQAEEEVALAENLTFVDEISYLRAPHFVDFVRRDLESKYGKRYVDLGGLTVTTTLDLDLQEQVQQIVKEEIAANLKLNITNGAAVVMDVKNSEILAYVGSVDYYRAGWGAFDVASAYRQPGSSIKPVTYALALSGKYTPASIIKDTPVTFQVPGSEAYSPKNYDNRYHGNVTLRSALANSYNIPAVRLARDVGAENIVQKGKDMGLTNWDPSDAYGLSVTLGGEEVRLVDHTNLFATLARGGVAKELKPYLSVKDSKGYEIYDNIPKTEKRVLGADVCYLIWSILSDNFSRIPAFGTQHYLSFPGHTVAAKTGTTDSKRDNWTMGYTPQYVVGVWVGNNDNSPMNQYLASGISGAAPLWHKIFAYVLDQKGSENEKMEMPDNVFAKLYPQCGNRSEFFIKGSVVPQTICPKPVEDKKDEDKEKKEDKDKD</sequence>
<dbReference type="AlphaFoldDB" id="A0A1F4W055"/>
<comment type="similarity">
    <text evidence="3">In the N-terminal section; belongs to the glycosyltransferase 51 family.</text>
</comment>
<evidence type="ECO:0000256" key="15">
    <source>
        <dbReference type="ARBA" id="ARBA00034000"/>
    </source>
</evidence>
<evidence type="ECO:0000256" key="16">
    <source>
        <dbReference type="ARBA" id="ARBA00049902"/>
    </source>
</evidence>
<feature type="transmembrane region" description="Helical" evidence="18">
    <location>
        <begin position="115"/>
        <end position="139"/>
    </location>
</feature>
<evidence type="ECO:0000256" key="9">
    <source>
        <dbReference type="ARBA" id="ARBA00022801"/>
    </source>
</evidence>
<dbReference type="Proteomes" id="UP000176614">
    <property type="component" value="Unassembled WGS sequence"/>
</dbReference>
<evidence type="ECO:0000256" key="7">
    <source>
        <dbReference type="ARBA" id="ARBA00022676"/>
    </source>
</evidence>
<evidence type="ECO:0000256" key="14">
    <source>
        <dbReference type="ARBA" id="ARBA00023316"/>
    </source>
</evidence>
<proteinExistence type="inferred from homology"/>
<accession>A0A1F4W055</accession>
<dbReference type="InterPro" id="IPR036950">
    <property type="entry name" value="PBP_transglycosylase"/>
</dbReference>
<dbReference type="GO" id="GO:0009002">
    <property type="term" value="F:serine-type D-Ala-D-Ala carboxypeptidase activity"/>
    <property type="evidence" value="ECO:0007669"/>
    <property type="project" value="UniProtKB-EC"/>
</dbReference>
<keyword evidence="7" id="KW-0328">Glycosyltransferase</keyword>
<dbReference type="GO" id="GO:0030288">
    <property type="term" value="C:outer membrane-bounded periplasmic space"/>
    <property type="evidence" value="ECO:0007669"/>
    <property type="project" value="TreeGrafter"/>
</dbReference>
<evidence type="ECO:0000256" key="12">
    <source>
        <dbReference type="ARBA" id="ARBA00023136"/>
    </source>
</evidence>
<keyword evidence="9" id="KW-0378">Hydrolase</keyword>
<organism evidence="21 22">
    <name type="scientific">candidate division WWE3 bacterium RIFOXYA2_FULL_46_9</name>
    <dbReference type="NCBI Taxonomy" id="1802636"/>
    <lineage>
        <taxon>Bacteria</taxon>
        <taxon>Katanobacteria</taxon>
    </lineage>
</organism>
<feature type="domain" description="Glycosyl transferase family 51" evidence="20">
    <location>
        <begin position="172"/>
        <end position="338"/>
    </location>
</feature>
<evidence type="ECO:0000259" key="20">
    <source>
        <dbReference type="Pfam" id="PF00912"/>
    </source>
</evidence>
<comment type="catalytic activity">
    <reaction evidence="15">
        <text>Preferential cleavage: (Ac)2-L-Lys-D-Ala-|-D-Ala. Also transpeptidation of peptidyl-alanyl moieties that are N-acyl substituents of D-alanine.</text>
        <dbReference type="EC" id="3.4.16.4"/>
    </reaction>
</comment>
<feature type="region of interest" description="Disordered" evidence="17">
    <location>
        <begin position="752"/>
        <end position="774"/>
    </location>
</feature>
<comment type="caution">
    <text evidence="21">The sequence shown here is derived from an EMBL/GenBank/DDBJ whole genome shotgun (WGS) entry which is preliminary data.</text>
</comment>
<keyword evidence="6" id="KW-0645">Protease</keyword>
<dbReference type="GO" id="GO:0008955">
    <property type="term" value="F:peptidoglycan glycosyltransferase activity"/>
    <property type="evidence" value="ECO:0007669"/>
    <property type="project" value="UniProtKB-EC"/>
</dbReference>
<evidence type="ECO:0000259" key="19">
    <source>
        <dbReference type="Pfam" id="PF00905"/>
    </source>
</evidence>
<dbReference type="Pfam" id="PF00905">
    <property type="entry name" value="Transpeptidase"/>
    <property type="match status" value="1"/>
</dbReference>
<protein>
    <submittedName>
        <fullName evidence="21">Uncharacterized protein</fullName>
    </submittedName>
</protein>
<dbReference type="EMBL" id="MEVT01000012">
    <property type="protein sequence ID" value="OGC62794.1"/>
    <property type="molecule type" value="Genomic_DNA"/>
</dbReference>
<dbReference type="GO" id="GO:0006508">
    <property type="term" value="P:proteolysis"/>
    <property type="evidence" value="ECO:0007669"/>
    <property type="project" value="UniProtKB-KW"/>
</dbReference>
<feature type="domain" description="Penicillin-binding protein transpeptidase" evidence="19">
    <location>
        <begin position="426"/>
        <end position="692"/>
    </location>
</feature>
<evidence type="ECO:0000256" key="1">
    <source>
        <dbReference type="ARBA" id="ARBA00004236"/>
    </source>
</evidence>
<feature type="compositionally biased region" description="Basic and acidic residues" evidence="17">
    <location>
        <begin position="756"/>
        <end position="774"/>
    </location>
</feature>
<evidence type="ECO:0000256" key="6">
    <source>
        <dbReference type="ARBA" id="ARBA00022670"/>
    </source>
</evidence>
<reference evidence="21 22" key="1">
    <citation type="journal article" date="2016" name="Nat. Commun.">
        <title>Thousands of microbial genomes shed light on interconnected biogeochemical processes in an aquifer system.</title>
        <authorList>
            <person name="Anantharaman K."/>
            <person name="Brown C.T."/>
            <person name="Hug L.A."/>
            <person name="Sharon I."/>
            <person name="Castelle C.J."/>
            <person name="Probst A.J."/>
            <person name="Thomas B.C."/>
            <person name="Singh A."/>
            <person name="Wilkins M.J."/>
            <person name="Karaoz U."/>
            <person name="Brodie E.L."/>
            <person name="Williams K.H."/>
            <person name="Hubbard S.S."/>
            <person name="Banfield J.F."/>
        </authorList>
    </citation>
    <scope>NUCLEOTIDE SEQUENCE [LARGE SCALE GENOMIC DNA]</scope>
</reference>
<evidence type="ECO:0000256" key="10">
    <source>
        <dbReference type="ARBA" id="ARBA00022960"/>
    </source>
</evidence>
<dbReference type="InterPro" id="IPR050396">
    <property type="entry name" value="Glycosyltr_51/Transpeptidase"/>
</dbReference>
<dbReference type="InterPro" id="IPR023346">
    <property type="entry name" value="Lysozyme-like_dom_sf"/>
</dbReference>
<keyword evidence="11" id="KW-0573">Peptidoglycan synthesis</keyword>
<comment type="catalytic activity">
    <reaction evidence="16">
        <text>[GlcNAc-(1-&gt;4)-Mur2Ac(oyl-L-Ala-gamma-D-Glu-L-Lys-D-Ala-D-Ala)](n)-di-trans,octa-cis-undecaprenyl diphosphate + beta-D-GlcNAc-(1-&gt;4)-Mur2Ac(oyl-L-Ala-gamma-D-Glu-L-Lys-D-Ala-D-Ala)-di-trans,octa-cis-undecaprenyl diphosphate = [GlcNAc-(1-&gt;4)-Mur2Ac(oyl-L-Ala-gamma-D-Glu-L-Lys-D-Ala-D-Ala)](n+1)-di-trans,octa-cis-undecaprenyl diphosphate + di-trans,octa-cis-undecaprenyl diphosphate + H(+)</text>
        <dbReference type="Rhea" id="RHEA:23708"/>
        <dbReference type="Rhea" id="RHEA-COMP:9602"/>
        <dbReference type="Rhea" id="RHEA-COMP:9603"/>
        <dbReference type="ChEBI" id="CHEBI:15378"/>
        <dbReference type="ChEBI" id="CHEBI:58405"/>
        <dbReference type="ChEBI" id="CHEBI:60033"/>
        <dbReference type="ChEBI" id="CHEBI:78435"/>
        <dbReference type="EC" id="2.4.99.28"/>
    </reaction>
</comment>
<keyword evidence="4" id="KW-1003">Cell membrane</keyword>
<name>A0A1F4W055_UNCKA</name>
<dbReference type="InterPro" id="IPR001460">
    <property type="entry name" value="PCN-bd_Tpept"/>
</dbReference>
<evidence type="ECO:0000256" key="3">
    <source>
        <dbReference type="ARBA" id="ARBA00007739"/>
    </source>
</evidence>
<evidence type="ECO:0000256" key="5">
    <source>
        <dbReference type="ARBA" id="ARBA00022645"/>
    </source>
</evidence>
<dbReference type="NCBIfam" id="TIGR02074">
    <property type="entry name" value="PBP_1a_fam"/>
    <property type="match status" value="1"/>
</dbReference>
<evidence type="ECO:0000313" key="21">
    <source>
        <dbReference type="EMBL" id="OGC62794.1"/>
    </source>
</evidence>
<evidence type="ECO:0000256" key="13">
    <source>
        <dbReference type="ARBA" id="ARBA00023268"/>
    </source>
</evidence>
<evidence type="ECO:0000256" key="11">
    <source>
        <dbReference type="ARBA" id="ARBA00022984"/>
    </source>
</evidence>
<dbReference type="PANTHER" id="PTHR32282">
    <property type="entry name" value="BINDING PROTEIN TRANSPEPTIDASE, PUTATIVE-RELATED"/>
    <property type="match status" value="1"/>
</dbReference>
<dbReference type="FunFam" id="1.10.3810.10:FF:000001">
    <property type="entry name" value="Penicillin-binding protein 1A"/>
    <property type="match status" value="1"/>
</dbReference>
<dbReference type="GO" id="GO:0008658">
    <property type="term" value="F:penicillin binding"/>
    <property type="evidence" value="ECO:0007669"/>
    <property type="project" value="InterPro"/>
</dbReference>
<dbReference type="GO" id="GO:0009252">
    <property type="term" value="P:peptidoglycan biosynthetic process"/>
    <property type="evidence" value="ECO:0007669"/>
    <property type="project" value="UniProtKB-KW"/>
</dbReference>
<keyword evidence="18" id="KW-0812">Transmembrane</keyword>
<keyword evidence="5" id="KW-0121">Carboxypeptidase</keyword>
<comment type="similarity">
    <text evidence="2">In the C-terminal section; belongs to the transpeptidase family.</text>
</comment>
<dbReference type="Gene3D" id="3.40.710.10">
    <property type="entry name" value="DD-peptidase/beta-lactamase superfamily"/>
    <property type="match status" value="1"/>
</dbReference>
<evidence type="ECO:0000313" key="22">
    <source>
        <dbReference type="Proteomes" id="UP000176614"/>
    </source>
</evidence>
<dbReference type="GO" id="GO:0005886">
    <property type="term" value="C:plasma membrane"/>
    <property type="evidence" value="ECO:0007669"/>
    <property type="project" value="UniProtKB-SubCell"/>
</dbReference>
<evidence type="ECO:0000256" key="4">
    <source>
        <dbReference type="ARBA" id="ARBA00022475"/>
    </source>
</evidence>
<keyword evidence="13" id="KW-0511">Multifunctional enzyme</keyword>
<gene>
    <name evidence="21" type="ORF">A2264_03960</name>
</gene>
<dbReference type="GO" id="GO:0008360">
    <property type="term" value="P:regulation of cell shape"/>
    <property type="evidence" value="ECO:0007669"/>
    <property type="project" value="UniProtKB-KW"/>
</dbReference>
<evidence type="ECO:0000256" key="8">
    <source>
        <dbReference type="ARBA" id="ARBA00022679"/>
    </source>
</evidence>
<dbReference type="GO" id="GO:0071555">
    <property type="term" value="P:cell wall organization"/>
    <property type="evidence" value="ECO:0007669"/>
    <property type="project" value="UniProtKB-KW"/>
</dbReference>
<keyword evidence="8" id="KW-0808">Transferase</keyword>
<dbReference type="Pfam" id="PF00912">
    <property type="entry name" value="Transgly"/>
    <property type="match status" value="1"/>
</dbReference>
<keyword evidence="12 18" id="KW-0472">Membrane</keyword>
<keyword evidence="18" id="KW-1133">Transmembrane helix</keyword>
<dbReference type="SUPFAM" id="SSF56601">
    <property type="entry name" value="beta-lactamase/transpeptidase-like"/>
    <property type="match status" value="1"/>
</dbReference>
<keyword evidence="10" id="KW-0133">Cell shape</keyword>
<evidence type="ECO:0000256" key="17">
    <source>
        <dbReference type="SAM" id="MobiDB-lite"/>
    </source>
</evidence>
<dbReference type="PANTHER" id="PTHR32282:SF11">
    <property type="entry name" value="PENICILLIN-BINDING PROTEIN 1B"/>
    <property type="match status" value="1"/>
</dbReference>
<evidence type="ECO:0000256" key="2">
    <source>
        <dbReference type="ARBA" id="ARBA00007090"/>
    </source>
</evidence>
<dbReference type="InterPro" id="IPR012338">
    <property type="entry name" value="Beta-lactam/transpept-like"/>
</dbReference>